<protein>
    <submittedName>
        <fullName evidence="1">Uncharacterized protein</fullName>
    </submittedName>
</protein>
<evidence type="ECO:0000313" key="1">
    <source>
        <dbReference type="EMBL" id="KAF7191109.1"/>
    </source>
</evidence>
<sequence>MICHDDYEPEDFQRLEQIADFLKLPALQGVILIPETRGMLASMTKEQQVWEANLQSLEDFINQRIQNKQPVLCDEPPQAFTKQPKDLRPATSSELFQYAPMRTRGSTFGEI</sequence>
<comment type="caution">
    <text evidence="1">The sequence shown here is derived from an EMBL/GenBank/DDBJ whole genome shotgun (WGS) entry which is preliminary data.</text>
</comment>
<organism evidence="1 2">
    <name type="scientific">Pseudocercospora fuligena</name>
    <dbReference type="NCBI Taxonomy" id="685502"/>
    <lineage>
        <taxon>Eukaryota</taxon>
        <taxon>Fungi</taxon>
        <taxon>Dikarya</taxon>
        <taxon>Ascomycota</taxon>
        <taxon>Pezizomycotina</taxon>
        <taxon>Dothideomycetes</taxon>
        <taxon>Dothideomycetidae</taxon>
        <taxon>Mycosphaerellales</taxon>
        <taxon>Mycosphaerellaceae</taxon>
        <taxon>Pseudocercospora</taxon>
    </lineage>
</organism>
<dbReference type="AlphaFoldDB" id="A0A8H6RGG6"/>
<name>A0A8H6RGG6_9PEZI</name>
<gene>
    <name evidence="1" type="ORF">HII31_07624</name>
</gene>
<evidence type="ECO:0000313" key="2">
    <source>
        <dbReference type="Proteomes" id="UP000660729"/>
    </source>
</evidence>
<reference evidence="1" key="1">
    <citation type="submission" date="2020-04" db="EMBL/GenBank/DDBJ databases">
        <title>Draft genome resource of the tomato pathogen Pseudocercospora fuligena.</title>
        <authorList>
            <person name="Zaccaron A."/>
        </authorList>
    </citation>
    <scope>NUCLEOTIDE SEQUENCE</scope>
    <source>
        <strain evidence="1">PF001</strain>
    </source>
</reference>
<dbReference type="Proteomes" id="UP000660729">
    <property type="component" value="Unassembled WGS sequence"/>
</dbReference>
<accession>A0A8H6RGG6</accession>
<keyword evidence="2" id="KW-1185">Reference proteome</keyword>
<dbReference type="EMBL" id="JABCIY010000161">
    <property type="protein sequence ID" value="KAF7191109.1"/>
    <property type="molecule type" value="Genomic_DNA"/>
</dbReference>
<proteinExistence type="predicted"/>